<proteinExistence type="inferred from homology"/>
<comment type="subcellular location">
    <subcellularLocation>
        <location evidence="1 13">Cytoplasm</location>
    </subcellularLocation>
</comment>
<dbReference type="PIRSF" id="PIRSF004930">
    <property type="entry name" value="Tln_factor_SUA5"/>
    <property type="match status" value="1"/>
</dbReference>
<keyword evidence="10 13" id="KW-0067">ATP-binding</keyword>
<feature type="binding site" evidence="14">
    <location>
        <position position="36"/>
    </location>
    <ligand>
        <name>L-threonine</name>
        <dbReference type="ChEBI" id="CHEBI:57926"/>
    </ligand>
</feature>
<feature type="binding site" evidence="14">
    <location>
        <position position="187"/>
    </location>
    <ligand>
        <name>L-threonine</name>
        <dbReference type="ChEBI" id="CHEBI:57926"/>
    </ligand>
</feature>
<evidence type="ECO:0000256" key="7">
    <source>
        <dbReference type="ARBA" id="ARBA00022694"/>
    </source>
</evidence>
<evidence type="ECO:0000313" key="17">
    <source>
        <dbReference type="Proteomes" id="UP000518288"/>
    </source>
</evidence>
<dbReference type="EC" id="2.7.7.87" evidence="3 13"/>
<dbReference type="GO" id="GO:0003725">
    <property type="term" value="F:double-stranded RNA binding"/>
    <property type="evidence" value="ECO:0007669"/>
    <property type="project" value="UniProtKB-UniRule"/>
</dbReference>
<name>A0A7Y9U5G3_9BURK</name>
<dbReference type="InterPro" id="IPR005145">
    <property type="entry name" value="Sua5_C"/>
</dbReference>
<evidence type="ECO:0000256" key="13">
    <source>
        <dbReference type="PIRNR" id="PIRNR004930"/>
    </source>
</evidence>
<accession>A0A7Y9U5G3</accession>
<evidence type="ECO:0000256" key="3">
    <source>
        <dbReference type="ARBA" id="ARBA00012584"/>
    </source>
</evidence>
<dbReference type="GO" id="GO:0006450">
    <property type="term" value="P:regulation of translational fidelity"/>
    <property type="evidence" value="ECO:0007669"/>
    <property type="project" value="TreeGrafter"/>
</dbReference>
<organism evidence="16 17">
    <name type="scientific">Sphaerotilus montanus</name>
    <dbReference type="NCBI Taxonomy" id="522889"/>
    <lineage>
        <taxon>Bacteria</taxon>
        <taxon>Pseudomonadati</taxon>
        <taxon>Pseudomonadota</taxon>
        <taxon>Betaproteobacteria</taxon>
        <taxon>Burkholderiales</taxon>
        <taxon>Sphaerotilaceae</taxon>
        <taxon>Sphaerotilus</taxon>
    </lineage>
</organism>
<sequence>MARLINATTPAHLAAALPDAVARLAAGELVAFPTETVYGLGARADQAEAVAKIFAAKGRPSDHPLIVHVADVAGAAAFAAELPPVAQRLMAAFWPGPLTVIVPRRAGIGAEAAGGQDTVGLRCPDHPVALALLRAAAEAGVPGVAAPSANRFGRVSPTQAAHVASEFEAAPDLLVLDGGDCAVGIESAIVDCSRGHPVLLRPGCLTAAAIEAAAREPLRARDATAPRASGTLEAHYAPQAKVRLMTAAQLDAALTVWSSTGHKASSGAPTLAVYSRSRRPALAGVVLRRMPDEAAAVAHELFAVLRTLDATRAPLIWVETPPPSPEWDGVRDRLQRAAAA</sequence>
<dbReference type="GO" id="GO:0000049">
    <property type="term" value="F:tRNA binding"/>
    <property type="evidence" value="ECO:0007669"/>
    <property type="project" value="TreeGrafter"/>
</dbReference>
<keyword evidence="8 13" id="KW-0548">Nucleotidyltransferase</keyword>
<evidence type="ECO:0000256" key="10">
    <source>
        <dbReference type="ARBA" id="ARBA00022840"/>
    </source>
</evidence>
<evidence type="ECO:0000313" key="16">
    <source>
        <dbReference type="EMBL" id="NYG32923.1"/>
    </source>
</evidence>
<dbReference type="GO" id="GO:0005524">
    <property type="term" value="F:ATP binding"/>
    <property type="evidence" value="ECO:0007669"/>
    <property type="project" value="UniProtKB-UniRule"/>
</dbReference>
<evidence type="ECO:0000259" key="15">
    <source>
        <dbReference type="PROSITE" id="PS51163"/>
    </source>
</evidence>
<dbReference type="InterPro" id="IPR010923">
    <property type="entry name" value="T(6)A37_SUA5"/>
</dbReference>
<dbReference type="InterPro" id="IPR038385">
    <property type="entry name" value="Sua5/YwlC_C"/>
</dbReference>
<comment type="similarity">
    <text evidence="2 13">Belongs to the SUA5 family.</text>
</comment>
<feature type="binding site" evidence="14">
    <location>
        <position position="148"/>
    </location>
    <ligand>
        <name>ATP</name>
        <dbReference type="ChEBI" id="CHEBI:30616"/>
    </ligand>
</feature>
<dbReference type="Gene3D" id="3.90.870.10">
    <property type="entry name" value="DHBP synthase"/>
    <property type="match status" value="1"/>
</dbReference>
<evidence type="ECO:0000256" key="4">
    <source>
        <dbReference type="ARBA" id="ARBA00015492"/>
    </source>
</evidence>
<comment type="caution">
    <text evidence="16">The sequence shown here is derived from an EMBL/GenBank/DDBJ whole genome shotgun (WGS) entry which is preliminary data.</text>
</comment>
<feature type="binding site" evidence="14">
    <location>
        <position position="146"/>
    </location>
    <ligand>
        <name>L-threonine</name>
        <dbReference type="ChEBI" id="CHEBI:57926"/>
    </ligand>
</feature>
<feature type="binding site" evidence="14">
    <location>
        <position position="118"/>
    </location>
    <ligand>
        <name>ATP</name>
        <dbReference type="ChEBI" id="CHEBI:30616"/>
    </ligand>
</feature>
<evidence type="ECO:0000256" key="1">
    <source>
        <dbReference type="ARBA" id="ARBA00004496"/>
    </source>
</evidence>
<feature type="binding site" evidence="14">
    <location>
        <position position="201"/>
    </location>
    <ligand>
        <name>ATP</name>
        <dbReference type="ChEBI" id="CHEBI:30616"/>
    </ligand>
</feature>
<feature type="binding site" evidence="14">
    <location>
        <position position="156"/>
    </location>
    <ligand>
        <name>ATP</name>
        <dbReference type="ChEBI" id="CHEBI:30616"/>
    </ligand>
</feature>
<gene>
    <name evidence="16" type="ORF">BDD16_001909</name>
</gene>
<keyword evidence="17" id="KW-1185">Reference proteome</keyword>
<keyword evidence="9 13" id="KW-0547">Nucleotide-binding</keyword>
<dbReference type="Gene3D" id="3.40.50.11030">
    <property type="entry name" value="Threonylcarbamoyl-AMP synthase, C-terminal domain"/>
    <property type="match status" value="1"/>
</dbReference>
<evidence type="ECO:0000256" key="12">
    <source>
        <dbReference type="ARBA" id="ARBA00048366"/>
    </source>
</evidence>
<protein>
    <recommendedName>
        <fullName evidence="4 13">Threonylcarbamoyl-AMP synthase</fullName>
        <shortName evidence="13">TC-AMP synthase</shortName>
        <ecNumber evidence="3 13">2.7.7.87</ecNumber>
    </recommendedName>
    <alternativeName>
        <fullName evidence="11 13">L-threonylcarbamoyladenylate synthase</fullName>
    </alternativeName>
</protein>
<comment type="catalytic activity">
    <reaction evidence="12 13">
        <text>L-threonine + hydrogencarbonate + ATP = L-threonylcarbamoyladenylate + diphosphate + H2O</text>
        <dbReference type="Rhea" id="RHEA:36407"/>
        <dbReference type="ChEBI" id="CHEBI:15377"/>
        <dbReference type="ChEBI" id="CHEBI:17544"/>
        <dbReference type="ChEBI" id="CHEBI:30616"/>
        <dbReference type="ChEBI" id="CHEBI:33019"/>
        <dbReference type="ChEBI" id="CHEBI:57926"/>
        <dbReference type="ChEBI" id="CHEBI:73682"/>
        <dbReference type="EC" id="2.7.7.87"/>
    </reaction>
</comment>
<keyword evidence="6 13" id="KW-0808">Transferase</keyword>
<evidence type="ECO:0000256" key="14">
    <source>
        <dbReference type="PIRSR" id="PIRSR004930-1"/>
    </source>
</evidence>
<dbReference type="GO" id="GO:0005737">
    <property type="term" value="C:cytoplasm"/>
    <property type="evidence" value="ECO:0007669"/>
    <property type="project" value="UniProtKB-SubCell"/>
</dbReference>
<evidence type="ECO:0000256" key="2">
    <source>
        <dbReference type="ARBA" id="ARBA00007663"/>
    </source>
</evidence>
<dbReference type="RefSeq" id="WP_179633748.1">
    <property type="nucleotide sequence ID" value="NZ_JACCFH010000001.1"/>
</dbReference>
<dbReference type="GO" id="GO:0008033">
    <property type="term" value="P:tRNA processing"/>
    <property type="evidence" value="ECO:0007669"/>
    <property type="project" value="UniProtKB-KW"/>
</dbReference>
<reference evidence="16 17" key="1">
    <citation type="submission" date="2020-07" db="EMBL/GenBank/DDBJ databases">
        <title>Genomic Encyclopedia of Archaeal and Bacterial Type Strains, Phase II (KMG-II): from individual species to whole genera.</title>
        <authorList>
            <person name="Goeker M."/>
        </authorList>
    </citation>
    <scope>NUCLEOTIDE SEQUENCE [LARGE SCALE GENOMIC DNA]</scope>
    <source>
        <strain evidence="16 17">DSM 21226</strain>
    </source>
</reference>
<dbReference type="InterPro" id="IPR006070">
    <property type="entry name" value="Sua5-like_dom"/>
</dbReference>
<keyword evidence="5 13" id="KW-0963">Cytoplasm</keyword>
<dbReference type="SUPFAM" id="SSF55821">
    <property type="entry name" value="YrdC/RibB"/>
    <property type="match status" value="1"/>
</dbReference>
<evidence type="ECO:0000256" key="11">
    <source>
        <dbReference type="ARBA" id="ARBA00029774"/>
    </source>
</evidence>
<comment type="function">
    <text evidence="13">Required for the formation of a threonylcarbamoyl group on adenosine at position 37 (t(6)A37) in tRNAs that read codons beginning with adenine.</text>
</comment>
<dbReference type="EMBL" id="JACCFH010000001">
    <property type="protein sequence ID" value="NYG32923.1"/>
    <property type="molecule type" value="Genomic_DNA"/>
</dbReference>
<dbReference type="PANTHER" id="PTHR17490">
    <property type="entry name" value="SUA5"/>
    <property type="match status" value="1"/>
</dbReference>
<dbReference type="PANTHER" id="PTHR17490:SF16">
    <property type="entry name" value="THREONYLCARBAMOYL-AMP SYNTHASE"/>
    <property type="match status" value="1"/>
</dbReference>
<dbReference type="GO" id="GO:0061710">
    <property type="term" value="F:L-threonylcarbamoyladenylate synthase"/>
    <property type="evidence" value="ECO:0007669"/>
    <property type="project" value="UniProtKB-EC"/>
</dbReference>
<evidence type="ECO:0000256" key="9">
    <source>
        <dbReference type="ARBA" id="ARBA00022741"/>
    </source>
</evidence>
<feature type="domain" description="YrdC-like" evidence="15">
    <location>
        <begin position="14"/>
        <end position="205"/>
    </location>
</feature>
<dbReference type="PROSITE" id="PS51163">
    <property type="entry name" value="YRDC"/>
    <property type="match status" value="1"/>
</dbReference>
<dbReference type="Proteomes" id="UP000518288">
    <property type="component" value="Unassembled WGS sequence"/>
</dbReference>
<feature type="binding site" evidence="14">
    <location>
        <position position="68"/>
    </location>
    <ligand>
        <name>L-threonine</name>
        <dbReference type="ChEBI" id="CHEBI:57926"/>
    </ligand>
</feature>
<evidence type="ECO:0000256" key="5">
    <source>
        <dbReference type="ARBA" id="ARBA00022490"/>
    </source>
</evidence>
<dbReference type="InterPro" id="IPR050156">
    <property type="entry name" value="TC-AMP_synthase_SUA5"/>
</dbReference>
<feature type="binding site" evidence="14">
    <location>
        <position position="122"/>
    </location>
    <ligand>
        <name>L-threonine</name>
        <dbReference type="ChEBI" id="CHEBI:57926"/>
    </ligand>
</feature>
<keyword evidence="7 13" id="KW-0819">tRNA processing</keyword>
<evidence type="ECO:0000256" key="8">
    <source>
        <dbReference type="ARBA" id="ARBA00022695"/>
    </source>
</evidence>
<feature type="binding site" evidence="14">
    <location>
        <position position="236"/>
    </location>
    <ligand>
        <name>ATP</name>
        <dbReference type="ChEBI" id="CHEBI:30616"/>
    </ligand>
</feature>
<dbReference type="AlphaFoldDB" id="A0A7Y9U5G3"/>
<evidence type="ECO:0000256" key="6">
    <source>
        <dbReference type="ARBA" id="ARBA00022679"/>
    </source>
</evidence>
<dbReference type="NCBIfam" id="TIGR00057">
    <property type="entry name" value="L-threonylcarbamoyladenylate synthase"/>
    <property type="match status" value="1"/>
</dbReference>
<feature type="binding site" evidence="14">
    <location>
        <position position="59"/>
    </location>
    <ligand>
        <name>ATP</name>
        <dbReference type="ChEBI" id="CHEBI:30616"/>
    </ligand>
</feature>
<dbReference type="Pfam" id="PF01300">
    <property type="entry name" value="Sua5_yciO_yrdC"/>
    <property type="match status" value="1"/>
</dbReference>
<dbReference type="Pfam" id="PF03481">
    <property type="entry name" value="Sua5_C"/>
    <property type="match status" value="1"/>
</dbReference>
<dbReference type="InterPro" id="IPR017945">
    <property type="entry name" value="DHBP_synth_RibB-like_a/b_dom"/>
</dbReference>